<evidence type="ECO:0008006" key="4">
    <source>
        <dbReference type="Google" id="ProtNLM"/>
    </source>
</evidence>
<keyword evidence="1" id="KW-0732">Signal</keyword>
<dbReference type="RefSeq" id="WP_166156992.1">
    <property type="nucleotide sequence ID" value="NZ_JAAOIW010000025.1"/>
</dbReference>
<dbReference type="EMBL" id="JAAOIW010000025">
    <property type="protein sequence ID" value="NHN34987.1"/>
    <property type="molecule type" value="Genomic_DNA"/>
</dbReference>
<evidence type="ECO:0000313" key="3">
    <source>
        <dbReference type="Proteomes" id="UP001165962"/>
    </source>
</evidence>
<feature type="chain" id="PRO_5046835719" description="Copper amine oxidase-like N-terminal domain-containing protein" evidence="1">
    <location>
        <begin position="27"/>
        <end position="199"/>
    </location>
</feature>
<feature type="signal peptide" evidence="1">
    <location>
        <begin position="1"/>
        <end position="26"/>
    </location>
</feature>
<comment type="caution">
    <text evidence="2">The sequence shown here is derived from an EMBL/GenBank/DDBJ whole genome shotgun (WGS) entry which is preliminary data.</text>
</comment>
<proteinExistence type="predicted"/>
<sequence>MIKKLAIFVSILTLFLVLAIPNSTKAATGNVSVTLPAFEVELNGIKHNSETMKYPFLTYKDITYVPMTWTMSLVTGLQLQWSGEEGLSVYKSRNPFAIKPELETGGNFKKGRAYNAQVVPFAVTVNGQSVNNASQLYPLLVFQDITYFPLTWTYAVENFGWNLNWDAIQGFKVGSDQRSYMGSLIHEDEQHYYVGLLSR</sequence>
<reference evidence="2" key="1">
    <citation type="submission" date="2020-03" db="EMBL/GenBank/DDBJ databases">
        <title>Draft sequencing of Paenibacilllus sp. S3N08.</title>
        <authorList>
            <person name="Kim D.-U."/>
        </authorList>
    </citation>
    <scope>NUCLEOTIDE SEQUENCE</scope>
    <source>
        <strain evidence="2">S3N08</strain>
    </source>
</reference>
<accession>A0ABX0JEL6</accession>
<protein>
    <recommendedName>
        <fullName evidence="4">Copper amine oxidase-like N-terminal domain-containing protein</fullName>
    </recommendedName>
</protein>
<name>A0ABX0JEL6_9BACL</name>
<evidence type="ECO:0000313" key="2">
    <source>
        <dbReference type="EMBL" id="NHN34987.1"/>
    </source>
</evidence>
<organism evidence="2 3">
    <name type="scientific">Paenibacillus agricola</name>
    <dbReference type="NCBI Taxonomy" id="2716264"/>
    <lineage>
        <taxon>Bacteria</taxon>
        <taxon>Bacillati</taxon>
        <taxon>Bacillota</taxon>
        <taxon>Bacilli</taxon>
        <taxon>Bacillales</taxon>
        <taxon>Paenibacillaceae</taxon>
        <taxon>Paenibacillus</taxon>
    </lineage>
</organism>
<evidence type="ECO:0000256" key="1">
    <source>
        <dbReference type="SAM" id="SignalP"/>
    </source>
</evidence>
<dbReference type="Proteomes" id="UP001165962">
    <property type="component" value="Unassembled WGS sequence"/>
</dbReference>
<keyword evidence="3" id="KW-1185">Reference proteome</keyword>
<gene>
    <name evidence="2" type="ORF">G9U52_35200</name>
</gene>